<name>A0A409Y3X8_9AGAR</name>
<dbReference type="SUPFAM" id="SSF54593">
    <property type="entry name" value="Glyoxalase/Bleomycin resistance protein/Dihydroxybiphenyl dioxygenase"/>
    <property type="match status" value="2"/>
</dbReference>
<dbReference type="Pfam" id="PF00903">
    <property type="entry name" value="Glyoxalase"/>
    <property type="match status" value="1"/>
</dbReference>
<dbReference type="STRING" id="231916.A0A409Y3X8"/>
<gene>
    <name evidence="3" type="ORF">CVT26_001778</name>
</gene>
<dbReference type="CDD" id="cd07262">
    <property type="entry name" value="VOC_like"/>
    <property type="match status" value="2"/>
</dbReference>
<reference evidence="3 4" key="1">
    <citation type="journal article" date="2018" name="Evol. Lett.">
        <title>Horizontal gene cluster transfer increased hallucinogenic mushroom diversity.</title>
        <authorList>
            <person name="Reynolds H.T."/>
            <person name="Vijayakumar V."/>
            <person name="Gluck-Thaler E."/>
            <person name="Korotkin H.B."/>
            <person name="Matheny P.B."/>
            <person name="Slot J.C."/>
        </authorList>
    </citation>
    <scope>NUCLEOTIDE SEQUENCE [LARGE SCALE GENOMIC DNA]</scope>
    <source>
        <strain evidence="3 4">SRW20</strain>
    </source>
</reference>
<dbReference type="Proteomes" id="UP000284706">
    <property type="component" value="Unassembled WGS sequence"/>
</dbReference>
<protein>
    <submittedName>
        <fullName evidence="3">Uncharacterized protein</fullName>
    </submittedName>
</protein>
<comment type="caution">
    <text evidence="3">The sequence shown here is derived from an EMBL/GenBank/DDBJ whole genome shotgun (WGS) entry which is preliminary data.</text>
</comment>
<dbReference type="PROSITE" id="PS50206">
    <property type="entry name" value="RHODANESE_3"/>
    <property type="match status" value="1"/>
</dbReference>
<proteinExistence type="predicted"/>
<dbReference type="InterPro" id="IPR001763">
    <property type="entry name" value="Rhodanese-like_dom"/>
</dbReference>
<dbReference type="PANTHER" id="PTHR35006">
    <property type="entry name" value="GLYOXALASE FAMILY PROTEIN (AFU_ORTHOLOGUE AFUA_5G14830)"/>
    <property type="match status" value="1"/>
</dbReference>
<evidence type="ECO:0000259" key="2">
    <source>
        <dbReference type="PROSITE" id="PS51819"/>
    </source>
</evidence>
<feature type="domain" description="VOC" evidence="2">
    <location>
        <begin position="2"/>
        <end position="123"/>
    </location>
</feature>
<dbReference type="PROSITE" id="PS51819">
    <property type="entry name" value="VOC"/>
    <property type="match status" value="1"/>
</dbReference>
<dbReference type="AlphaFoldDB" id="A0A409Y3X8"/>
<evidence type="ECO:0000259" key="1">
    <source>
        <dbReference type="PROSITE" id="PS50206"/>
    </source>
</evidence>
<evidence type="ECO:0000313" key="3">
    <source>
        <dbReference type="EMBL" id="PPQ97746.1"/>
    </source>
</evidence>
<dbReference type="Gene3D" id="3.10.180.10">
    <property type="entry name" value="2,3-Dihydroxybiphenyl 1,2-Dioxygenase, domain 1"/>
    <property type="match status" value="3"/>
</dbReference>
<dbReference type="InterPro" id="IPR004360">
    <property type="entry name" value="Glyas_Fos-R_dOase_dom"/>
</dbReference>
<dbReference type="InterPro" id="IPR037523">
    <property type="entry name" value="VOC_core"/>
</dbReference>
<dbReference type="InParanoid" id="A0A409Y3X8"/>
<dbReference type="EMBL" id="NHYE01001204">
    <property type="protein sequence ID" value="PPQ97746.1"/>
    <property type="molecule type" value="Genomic_DNA"/>
</dbReference>
<dbReference type="OrthoDB" id="10249419at2759"/>
<sequence>MSFHHIMLAASSFEDSRQFYLAALSPLGYKELRFVEGSRSGLGAEGRPVFWIRPLKPENDTVSQGLHIAFVAKSREEVDQFHAAALEAGGKDNGAPGERKFAPGYYAAFVFDTDGNNIEVMHEGREFYLAALAPLGYKEVRTVEGVVSALGPNGKPLFWIRQVKAENDQISKGVHLAFAAESRDVVDKFYDAAMEVIACCCPILSLTRCSAHAFVRKSGAKDNGGPGERNYLPGYYAAFVFDAEGNNIEVVHV</sequence>
<accession>A0A409Y3X8</accession>
<feature type="domain" description="Rhodanese" evidence="1">
    <location>
        <begin position="10"/>
        <end position="51"/>
    </location>
</feature>
<evidence type="ECO:0000313" key="4">
    <source>
        <dbReference type="Proteomes" id="UP000284706"/>
    </source>
</evidence>
<keyword evidence="4" id="KW-1185">Reference proteome</keyword>
<organism evidence="3 4">
    <name type="scientific">Gymnopilus dilepis</name>
    <dbReference type="NCBI Taxonomy" id="231916"/>
    <lineage>
        <taxon>Eukaryota</taxon>
        <taxon>Fungi</taxon>
        <taxon>Dikarya</taxon>
        <taxon>Basidiomycota</taxon>
        <taxon>Agaricomycotina</taxon>
        <taxon>Agaricomycetes</taxon>
        <taxon>Agaricomycetidae</taxon>
        <taxon>Agaricales</taxon>
        <taxon>Agaricineae</taxon>
        <taxon>Hymenogastraceae</taxon>
        <taxon>Gymnopilus</taxon>
    </lineage>
</organism>
<dbReference type="InterPro" id="IPR029068">
    <property type="entry name" value="Glyas_Bleomycin-R_OHBP_Dase"/>
</dbReference>
<dbReference type="PANTHER" id="PTHR35006:SF2">
    <property type="entry name" value="GLYOXALASE FAMILY PROTEIN (AFU_ORTHOLOGUE AFUA_5G14830)"/>
    <property type="match status" value="1"/>
</dbReference>